<name>A0A437MT32_9SPHI</name>
<evidence type="ECO:0000256" key="2">
    <source>
        <dbReference type="ARBA" id="ARBA00022679"/>
    </source>
</evidence>
<feature type="binding site" evidence="5">
    <location>
        <position position="161"/>
    </location>
    <ligand>
        <name>S-adenosyl-L-methionine</name>
        <dbReference type="ChEBI" id="CHEBI:59789"/>
    </ligand>
</feature>
<evidence type="ECO:0000256" key="1">
    <source>
        <dbReference type="ARBA" id="ARBA00022603"/>
    </source>
</evidence>
<dbReference type="HAMAP" id="MF_02126">
    <property type="entry name" value="RF_methyltr_PrmC"/>
    <property type="match status" value="1"/>
</dbReference>
<dbReference type="Proteomes" id="UP000282759">
    <property type="component" value="Unassembled WGS sequence"/>
</dbReference>
<evidence type="ECO:0000313" key="8">
    <source>
        <dbReference type="EMBL" id="RVU00801.1"/>
    </source>
</evidence>
<evidence type="ECO:0000259" key="6">
    <source>
        <dbReference type="Pfam" id="PF05175"/>
    </source>
</evidence>
<keyword evidence="3 5" id="KW-0949">S-adenosyl-L-methionine</keyword>
<dbReference type="PROSITE" id="PS00092">
    <property type="entry name" value="N6_MTASE"/>
    <property type="match status" value="1"/>
</dbReference>
<dbReference type="PANTHER" id="PTHR18895">
    <property type="entry name" value="HEMK METHYLTRANSFERASE"/>
    <property type="match status" value="1"/>
</dbReference>
<keyword evidence="9" id="KW-1185">Reference proteome</keyword>
<feature type="binding site" evidence="5">
    <location>
        <begin position="138"/>
        <end position="142"/>
    </location>
    <ligand>
        <name>S-adenosyl-L-methionine</name>
        <dbReference type="ChEBI" id="CHEBI:59789"/>
    </ligand>
</feature>
<dbReference type="InterPro" id="IPR007848">
    <property type="entry name" value="Small_mtfrase_dom"/>
</dbReference>
<sequence>MKTVKDAFNIFRLELANLYAPTEIEALTLLILTDITGFSRATVKAFPEQELMDTQSGKLSAILTELKTGRPLQYITGETEFYGLPFKVNSSVLIPRPETEELVEWVISVVVGAWRKADGVNAKHPAPSASPLTILDIGTGSGCIAISLKKNLPDASVSAIDISPEALKTAKVNAELNKTEVNFIEADILNAANNKSLLSDRYSLIISNPPYVTPADKELMHTNVTDFEPHTALFVPQDDPLLFYKAIANYALKTLMPSGLLFFEINESYGKQTVDMLTDKGFKNIELRQDMKGRDRMVKASV</sequence>
<protein>
    <recommendedName>
        <fullName evidence="5">Release factor glutamine methyltransferase</fullName>
        <shortName evidence="5">RF MTase</shortName>
        <ecNumber evidence="5">2.1.1.297</ecNumber>
    </recommendedName>
    <alternativeName>
        <fullName evidence="5">N5-glutamine methyltransferase PrmC</fullName>
    </alternativeName>
    <alternativeName>
        <fullName evidence="5">Protein-(glutamine-N5) MTase PrmC</fullName>
    </alternativeName>
    <alternativeName>
        <fullName evidence="5">Protein-glutamine N-methyltransferase PrmC</fullName>
    </alternativeName>
</protein>
<accession>A0A437MT32</accession>
<dbReference type="AlphaFoldDB" id="A0A437MT32"/>
<dbReference type="EMBL" id="SACK01000003">
    <property type="protein sequence ID" value="RVU00801.1"/>
    <property type="molecule type" value="Genomic_DNA"/>
</dbReference>
<feature type="binding site" evidence="5">
    <location>
        <position position="208"/>
    </location>
    <ligand>
        <name>S-adenosyl-L-methionine</name>
        <dbReference type="ChEBI" id="CHEBI:59789"/>
    </ligand>
</feature>
<dbReference type="GO" id="GO:0032259">
    <property type="term" value="P:methylation"/>
    <property type="evidence" value="ECO:0007669"/>
    <property type="project" value="UniProtKB-KW"/>
</dbReference>
<dbReference type="InterPro" id="IPR004556">
    <property type="entry name" value="HemK-like"/>
</dbReference>
<evidence type="ECO:0000256" key="5">
    <source>
        <dbReference type="HAMAP-Rule" id="MF_02126"/>
    </source>
</evidence>
<organism evidence="8 9">
    <name type="scientific">Mucilaginibacter limnophilus</name>
    <dbReference type="NCBI Taxonomy" id="1932778"/>
    <lineage>
        <taxon>Bacteria</taxon>
        <taxon>Pseudomonadati</taxon>
        <taxon>Bacteroidota</taxon>
        <taxon>Sphingobacteriia</taxon>
        <taxon>Sphingobacteriales</taxon>
        <taxon>Sphingobacteriaceae</taxon>
        <taxon>Mucilaginibacter</taxon>
    </lineage>
</organism>
<comment type="catalytic activity">
    <reaction evidence="4 5">
        <text>L-glutaminyl-[peptide chain release factor] + S-adenosyl-L-methionine = N(5)-methyl-L-glutaminyl-[peptide chain release factor] + S-adenosyl-L-homocysteine + H(+)</text>
        <dbReference type="Rhea" id="RHEA:42896"/>
        <dbReference type="Rhea" id="RHEA-COMP:10271"/>
        <dbReference type="Rhea" id="RHEA-COMP:10272"/>
        <dbReference type="ChEBI" id="CHEBI:15378"/>
        <dbReference type="ChEBI" id="CHEBI:30011"/>
        <dbReference type="ChEBI" id="CHEBI:57856"/>
        <dbReference type="ChEBI" id="CHEBI:59789"/>
        <dbReference type="ChEBI" id="CHEBI:61891"/>
        <dbReference type="EC" id="2.1.1.297"/>
    </reaction>
</comment>
<keyword evidence="2 5" id="KW-0808">Transferase</keyword>
<comment type="caution">
    <text evidence="5">Lacks conserved residue(s) required for the propagation of feature annotation.</text>
</comment>
<dbReference type="Gene3D" id="3.40.50.150">
    <property type="entry name" value="Vaccinia Virus protein VP39"/>
    <property type="match status" value="1"/>
</dbReference>
<comment type="similarity">
    <text evidence="5">Belongs to the protein N5-glutamine methyltransferase family. PrmC subfamily.</text>
</comment>
<evidence type="ECO:0000256" key="3">
    <source>
        <dbReference type="ARBA" id="ARBA00022691"/>
    </source>
</evidence>
<dbReference type="Pfam" id="PF17827">
    <property type="entry name" value="PrmC_N"/>
    <property type="match status" value="1"/>
</dbReference>
<dbReference type="EC" id="2.1.1.297" evidence="5"/>
<comment type="function">
    <text evidence="5">Methylates the class 1 translation termination release factors RF1/PrfA and RF2/PrfB on the glutamine residue of the universally conserved GGQ motif.</text>
</comment>
<dbReference type="GO" id="GO:0102559">
    <property type="term" value="F:peptide chain release factor N(5)-glutamine methyltransferase activity"/>
    <property type="evidence" value="ECO:0007669"/>
    <property type="project" value="UniProtKB-EC"/>
</dbReference>
<feature type="domain" description="Release factor glutamine methyltransferase N-terminal" evidence="7">
    <location>
        <begin position="29"/>
        <end position="77"/>
    </location>
</feature>
<dbReference type="SUPFAM" id="SSF53335">
    <property type="entry name" value="S-adenosyl-L-methionine-dependent methyltransferases"/>
    <property type="match status" value="1"/>
</dbReference>
<evidence type="ECO:0000256" key="4">
    <source>
        <dbReference type="ARBA" id="ARBA00048391"/>
    </source>
</evidence>
<dbReference type="Gene3D" id="1.10.8.10">
    <property type="entry name" value="DNA helicase RuvA subunit, C-terminal domain"/>
    <property type="match status" value="1"/>
</dbReference>
<comment type="caution">
    <text evidence="8">The sequence shown here is derived from an EMBL/GenBank/DDBJ whole genome shotgun (WGS) entry which is preliminary data.</text>
</comment>
<evidence type="ECO:0000259" key="7">
    <source>
        <dbReference type="Pfam" id="PF17827"/>
    </source>
</evidence>
<dbReference type="Pfam" id="PF05175">
    <property type="entry name" value="MTS"/>
    <property type="match status" value="1"/>
</dbReference>
<dbReference type="GO" id="GO:0003676">
    <property type="term" value="F:nucleic acid binding"/>
    <property type="evidence" value="ECO:0007669"/>
    <property type="project" value="InterPro"/>
</dbReference>
<feature type="domain" description="Methyltransferase small" evidence="6">
    <location>
        <begin position="133"/>
        <end position="217"/>
    </location>
</feature>
<dbReference type="InterPro" id="IPR029063">
    <property type="entry name" value="SAM-dependent_MTases_sf"/>
</dbReference>
<proteinExistence type="inferred from homology"/>
<dbReference type="RefSeq" id="WP_127704518.1">
    <property type="nucleotide sequence ID" value="NZ_SACK01000003.1"/>
</dbReference>
<dbReference type="InterPro" id="IPR040758">
    <property type="entry name" value="PrmC_N"/>
</dbReference>
<dbReference type="InterPro" id="IPR002052">
    <property type="entry name" value="DNA_methylase_N6_adenine_CS"/>
</dbReference>
<evidence type="ECO:0000313" key="9">
    <source>
        <dbReference type="Proteomes" id="UP000282759"/>
    </source>
</evidence>
<dbReference type="NCBIfam" id="TIGR03534">
    <property type="entry name" value="RF_mod_PrmC"/>
    <property type="match status" value="1"/>
</dbReference>
<dbReference type="NCBIfam" id="TIGR00536">
    <property type="entry name" value="hemK_fam"/>
    <property type="match status" value="1"/>
</dbReference>
<reference evidence="8 9" key="1">
    <citation type="submission" date="2019-01" db="EMBL/GenBank/DDBJ databases">
        <authorList>
            <person name="Chen W.-M."/>
        </authorList>
    </citation>
    <scope>NUCLEOTIDE SEQUENCE [LARGE SCALE GENOMIC DNA]</scope>
    <source>
        <strain evidence="8 9">YBJ-36</strain>
    </source>
</reference>
<feature type="binding site" evidence="5">
    <location>
        <begin position="208"/>
        <end position="211"/>
    </location>
    <ligand>
        <name>substrate</name>
    </ligand>
</feature>
<dbReference type="InterPro" id="IPR050320">
    <property type="entry name" value="N5-glutamine_MTase"/>
</dbReference>
<dbReference type="PANTHER" id="PTHR18895:SF74">
    <property type="entry name" value="MTRF1L RELEASE FACTOR GLUTAMINE METHYLTRANSFERASE"/>
    <property type="match status" value="1"/>
</dbReference>
<dbReference type="InterPro" id="IPR019874">
    <property type="entry name" value="RF_methyltr_PrmC"/>
</dbReference>
<dbReference type="CDD" id="cd02440">
    <property type="entry name" value="AdoMet_MTases"/>
    <property type="match status" value="1"/>
</dbReference>
<keyword evidence="1 5" id="KW-0489">Methyltransferase</keyword>
<dbReference type="OrthoDB" id="9800643at2"/>
<gene>
    <name evidence="5 8" type="primary">prmC</name>
    <name evidence="8" type="ORF">EOD41_09180</name>
</gene>